<comment type="function">
    <text evidence="1 6">Exhibits S-adenosyl-L-methionine-dependent methyltransferase activity.</text>
</comment>
<dbReference type="InterPro" id="IPR007213">
    <property type="entry name" value="Ppm1/Ppm2/Tcmp"/>
</dbReference>
<evidence type="ECO:0000256" key="4">
    <source>
        <dbReference type="ARBA" id="ARBA00022679"/>
    </source>
</evidence>
<dbReference type="GO" id="GO:0008168">
    <property type="term" value="F:methyltransferase activity"/>
    <property type="evidence" value="ECO:0007669"/>
    <property type="project" value="UniProtKB-UniRule"/>
</dbReference>
<evidence type="ECO:0000313" key="9">
    <source>
        <dbReference type="Proteomes" id="UP000217954"/>
    </source>
</evidence>
<keyword evidence="3 6" id="KW-0489">Methyltransferase</keyword>
<dbReference type="PANTHER" id="PTHR43619:SF2">
    <property type="entry name" value="S-ADENOSYL-L-METHIONINE-DEPENDENT METHYLTRANSFERASES SUPERFAMILY PROTEIN"/>
    <property type="match status" value="1"/>
</dbReference>
<dbReference type="InterPro" id="IPR029063">
    <property type="entry name" value="SAM-dependent_MTases_sf"/>
</dbReference>
<dbReference type="KEGG" id="mste:MSTE_02099"/>
<dbReference type="PANTHER" id="PTHR43619">
    <property type="entry name" value="S-ADENOSYL-L-METHIONINE-DEPENDENT METHYLTRANSFERASE YKTD-RELATED"/>
    <property type="match status" value="1"/>
</dbReference>
<dbReference type="SUPFAM" id="SSF53335">
    <property type="entry name" value="S-adenosyl-L-methionine-dependent methyltransferases"/>
    <property type="match status" value="1"/>
</dbReference>
<organism evidence="8 9">
    <name type="scientific">[Mycobacterium] stephanolepidis</name>
    <dbReference type="NCBI Taxonomy" id="1520670"/>
    <lineage>
        <taxon>Bacteria</taxon>
        <taxon>Bacillati</taxon>
        <taxon>Actinomycetota</taxon>
        <taxon>Actinomycetes</taxon>
        <taxon>Mycobacteriales</taxon>
        <taxon>Mycobacteriaceae</taxon>
        <taxon>Mycobacteroides</taxon>
    </lineage>
</organism>
<keyword evidence="5 6" id="KW-0949">S-adenosyl-L-methionine</keyword>
<dbReference type="EMBL" id="AP018165">
    <property type="protein sequence ID" value="BAX97413.1"/>
    <property type="molecule type" value="Genomic_DNA"/>
</dbReference>
<sequence length="320" mass="35291">MTSTAAACHALPDDANAPSWARRTFYPRDMPGRRLDQTASLTAQFNAWQRAAESTQRDGLLNDPQSGWFVTHPLLRAALASPTVARWSLRLVDRWCAGLHALIVLRRRVSDDEVRAAAQSGISQVVMLGAGFDTSSQQLGSLPVTVFEVDAPTTQRAKQHLIAEHRGDTSRLVWVPCDFERDDLTSRLLDAGFDTAATSLVVWLGVTYYLTEAALESTLTQLAKLCAPGSRLVLDYGDPDIVGSDSRRPEVRRGSRSVSRRGEPYRTGMTATQADELLARQGFQTTEQLRIPELLRRYDPADARGLTPGDWTTVVTARRG</sequence>
<proteinExistence type="inferred from homology"/>
<dbReference type="InterPro" id="IPR011610">
    <property type="entry name" value="SAM_mthyl_Trfase_ML2640-like"/>
</dbReference>
<evidence type="ECO:0000256" key="6">
    <source>
        <dbReference type="RuleBase" id="RU362030"/>
    </source>
</evidence>
<comment type="similarity">
    <text evidence="2 6">Belongs to the UPF0677 family.</text>
</comment>
<evidence type="ECO:0000256" key="7">
    <source>
        <dbReference type="SAM" id="MobiDB-lite"/>
    </source>
</evidence>
<keyword evidence="4 8" id="KW-0808">Transferase</keyword>
<accession>A0A1Z4EWS9</accession>
<evidence type="ECO:0000256" key="2">
    <source>
        <dbReference type="ARBA" id="ARBA00008138"/>
    </source>
</evidence>
<gene>
    <name evidence="8" type="ORF">MSTE_02099</name>
</gene>
<dbReference type="Pfam" id="PF04072">
    <property type="entry name" value="LCM"/>
    <property type="match status" value="1"/>
</dbReference>
<dbReference type="Proteomes" id="UP000217954">
    <property type="component" value="Chromosome"/>
</dbReference>
<dbReference type="GO" id="GO:0032259">
    <property type="term" value="P:methylation"/>
    <property type="evidence" value="ECO:0007669"/>
    <property type="project" value="UniProtKB-KW"/>
</dbReference>
<dbReference type="Gene3D" id="3.40.50.150">
    <property type="entry name" value="Vaccinia Virus protein VP39"/>
    <property type="match status" value="1"/>
</dbReference>
<reference evidence="9" key="1">
    <citation type="journal article" date="2017" name="Genome Announc.">
        <title>Complete Genome Sequence of Mycobacterium stephanolepidis.</title>
        <authorList>
            <person name="Fukano H."/>
            <person name="Yoshida M."/>
            <person name="Katayama Y."/>
            <person name="Omatsu T."/>
            <person name="Mizutani T."/>
            <person name="Kurata O."/>
            <person name="Wada S."/>
            <person name="Hoshino Y."/>
        </authorList>
    </citation>
    <scope>NUCLEOTIDE SEQUENCE [LARGE SCALE GENOMIC DNA]</scope>
    <source>
        <strain evidence="9">NJB0901</strain>
    </source>
</reference>
<name>A0A1Z4EWS9_9MYCO</name>
<keyword evidence="9" id="KW-1185">Reference proteome</keyword>
<evidence type="ECO:0000256" key="5">
    <source>
        <dbReference type="ARBA" id="ARBA00022691"/>
    </source>
</evidence>
<dbReference type="EC" id="2.1.1.-" evidence="6"/>
<evidence type="ECO:0000256" key="3">
    <source>
        <dbReference type="ARBA" id="ARBA00022603"/>
    </source>
</evidence>
<protein>
    <recommendedName>
        <fullName evidence="6">S-adenosyl-L-methionine-dependent methyltransferase</fullName>
        <ecNumber evidence="6">2.1.1.-</ecNumber>
    </recommendedName>
</protein>
<evidence type="ECO:0000256" key="1">
    <source>
        <dbReference type="ARBA" id="ARBA00003907"/>
    </source>
</evidence>
<evidence type="ECO:0000313" key="8">
    <source>
        <dbReference type="EMBL" id="BAX97413.1"/>
    </source>
</evidence>
<reference evidence="8 9" key="2">
    <citation type="journal article" date="2017" name="Int. J. Syst. Evol. Microbiol.">
        <title>Mycobacterium stephanolepidis sp. nov., a rapidly growing species related to Mycobacterium chelonae, isolated from marine teleost fish, Stephanolepis cirrhifer.</title>
        <authorList>
            <person name="Fukano H."/>
            <person name="Wada S."/>
            <person name="Kurata O."/>
            <person name="Katayama K."/>
            <person name="Fujiwara N."/>
            <person name="Hoshino Y."/>
        </authorList>
    </citation>
    <scope>NUCLEOTIDE SEQUENCE [LARGE SCALE GENOMIC DNA]</scope>
    <source>
        <strain evidence="8 9">NJB0901</strain>
    </source>
</reference>
<feature type="region of interest" description="Disordered" evidence="7">
    <location>
        <begin position="243"/>
        <end position="266"/>
    </location>
</feature>
<dbReference type="NCBIfam" id="TIGR00027">
    <property type="entry name" value="mthyl_TIGR00027"/>
    <property type="match status" value="1"/>
</dbReference>
<dbReference type="AlphaFoldDB" id="A0A1Z4EWS9"/>